<dbReference type="Pfam" id="PF03861">
    <property type="entry name" value="ANTAR"/>
    <property type="match status" value="1"/>
</dbReference>
<feature type="region of interest" description="Disordered" evidence="1">
    <location>
        <begin position="1"/>
        <end position="26"/>
    </location>
</feature>
<evidence type="ECO:0000259" key="2">
    <source>
        <dbReference type="PROSITE" id="PS50921"/>
    </source>
</evidence>
<accession>A0A4Q7Y7P3</accession>
<dbReference type="PROSITE" id="PS50921">
    <property type="entry name" value="ANTAR"/>
    <property type="match status" value="1"/>
</dbReference>
<dbReference type="EMBL" id="SHKV01000001">
    <property type="protein sequence ID" value="RZU32950.1"/>
    <property type="molecule type" value="Genomic_DNA"/>
</dbReference>
<gene>
    <name evidence="3" type="ORF">BKA19_2665</name>
</gene>
<evidence type="ECO:0000256" key="1">
    <source>
        <dbReference type="SAM" id="MobiDB-lite"/>
    </source>
</evidence>
<name>A0A4Q7Y7P3_9ACTN</name>
<dbReference type="SMART" id="SM01012">
    <property type="entry name" value="ANTAR"/>
    <property type="match status" value="1"/>
</dbReference>
<dbReference type="InterPro" id="IPR011006">
    <property type="entry name" value="CheY-like_superfamily"/>
</dbReference>
<dbReference type="InterPro" id="IPR036388">
    <property type="entry name" value="WH-like_DNA-bd_sf"/>
</dbReference>
<evidence type="ECO:0000313" key="4">
    <source>
        <dbReference type="Proteomes" id="UP000292507"/>
    </source>
</evidence>
<dbReference type="AlphaFoldDB" id="A0A4Q7Y7P3"/>
<keyword evidence="4" id="KW-1185">Reference proteome</keyword>
<dbReference type="OrthoDB" id="3683444at2"/>
<feature type="region of interest" description="Disordered" evidence="1">
    <location>
        <begin position="67"/>
        <end position="93"/>
    </location>
</feature>
<dbReference type="GO" id="GO:0003723">
    <property type="term" value="F:RNA binding"/>
    <property type="evidence" value="ECO:0007669"/>
    <property type="project" value="InterPro"/>
</dbReference>
<sequence length="200" mass="20512">MVPGPRPSDERDGPAPTVPAVDRSPGVALARTARGWAVIPVPGSTTGELVGDVVEGMTLADLVADELGGLPEPDRDARRSARGPSGVPGDTDPVDVRVAALERTIAQLEHALASRVSTERAIGVLAERHGTSLRAAFEELRRQARTAGRPVVDLAREVLDGLTGEASAAVGAAAPVVVPTTVLRPQPAPQDVVAAADGRS</sequence>
<comment type="caution">
    <text evidence="3">The sequence shown here is derived from an EMBL/GenBank/DDBJ whole genome shotgun (WGS) entry which is preliminary data.</text>
</comment>
<reference evidence="3 4" key="1">
    <citation type="submission" date="2019-02" db="EMBL/GenBank/DDBJ databases">
        <title>Sequencing the genomes of 1000 actinobacteria strains.</title>
        <authorList>
            <person name="Klenk H.-P."/>
        </authorList>
    </citation>
    <scope>NUCLEOTIDE SEQUENCE [LARGE SCALE GENOMIC DNA]</scope>
    <source>
        <strain evidence="3 4">DSM 44509</strain>
    </source>
</reference>
<evidence type="ECO:0000313" key="3">
    <source>
        <dbReference type="EMBL" id="RZU32950.1"/>
    </source>
</evidence>
<dbReference type="RefSeq" id="WP_104528890.1">
    <property type="nucleotide sequence ID" value="NZ_POQT01000019.1"/>
</dbReference>
<organism evidence="3 4">
    <name type="scientific">Blastococcus saxobsidens</name>
    <dbReference type="NCBI Taxonomy" id="138336"/>
    <lineage>
        <taxon>Bacteria</taxon>
        <taxon>Bacillati</taxon>
        <taxon>Actinomycetota</taxon>
        <taxon>Actinomycetes</taxon>
        <taxon>Geodermatophilales</taxon>
        <taxon>Geodermatophilaceae</taxon>
        <taxon>Blastococcus</taxon>
    </lineage>
</organism>
<proteinExistence type="predicted"/>
<dbReference type="SUPFAM" id="SSF52172">
    <property type="entry name" value="CheY-like"/>
    <property type="match status" value="1"/>
</dbReference>
<dbReference type="Proteomes" id="UP000292507">
    <property type="component" value="Unassembled WGS sequence"/>
</dbReference>
<dbReference type="InterPro" id="IPR005561">
    <property type="entry name" value="ANTAR"/>
</dbReference>
<feature type="domain" description="ANTAR" evidence="2">
    <location>
        <begin position="98"/>
        <end position="159"/>
    </location>
</feature>
<protein>
    <submittedName>
        <fullName evidence="3">ANTAR domain-containing protein</fullName>
    </submittedName>
</protein>
<dbReference type="Gene3D" id="1.10.10.10">
    <property type="entry name" value="Winged helix-like DNA-binding domain superfamily/Winged helix DNA-binding domain"/>
    <property type="match status" value="1"/>
</dbReference>